<name>A0ABV9K5Q8_9PORP</name>
<dbReference type="EMBL" id="JBHSGO010000032">
    <property type="protein sequence ID" value="MFC4665306.1"/>
    <property type="molecule type" value="Genomic_DNA"/>
</dbReference>
<organism evidence="5 6">
    <name type="scientific">Falsiporphyromonas endometrii</name>
    <dbReference type="NCBI Taxonomy" id="1387297"/>
    <lineage>
        <taxon>Bacteria</taxon>
        <taxon>Pseudomonadati</taxon>
        <taxon>Bacteroidota</taxon>
        <taxon>Bacteroidia</taxon>
        <taxon>Bacteroidales</taxon>
        <taxon>Porphyromonadaceae</taxon>
        <taxon>Falsiporphyromonas</taxon>
    </lineage>
</organism>
<dbReference type="SUPFAM" id="SSF111384">
    <property type="entry name" value="OmpH-like"/>
    <property type="match status" value="1"/>
</dbReference>
<dbReference type="SMART" id="SM00935">
    <property type="entry name" value="OmpH"/>
    <property type="match status" value="1"/>
</dbReference>
<dbReference type="InterPro" id="IPR024930">
    <property type="entry name" value="Skp_dom_sf"/>
</dbReference>
<dbReference type="PANTHER" id="PTHR35089">
    <property type="entry name" value="CHAPERONE PROTEIN SKP"/>
    <property type="match status" value="1"/>
</dbReference>
<feature type="coiled-coil region" evidence="3">
    <location>
        <begin position="41"/>
        <end position="112"/>
    </location>
</feature>
<evidence type="ECO:0000256" key="2">
    <source>
        <dbReference type="ARBA" id="ARBA00022729"/>
    </source>
</evidence>
<keyword evidence="2 4" id="KW-0732">Signal</keyword>
<dbReference type="PANTHER" id="PTHR35089:SF1">
    <property type="entry name" value="CHAPERONE PROTEIN SKP"/>
    <property type="match status" value="1"/>
</dbReference>
<dbReference type="RefSeq" id="WP_380077316.1">
    <property type="nucleotide sequence ID" value="NZ_JBHSGO010000032.1"/>
</dbReference>
<protein>
    <submittedName>
        <fullName evidence="5">OmpH family outer membrane protein</fullName>
    </submittedName>
</protein>
<feature type="signal peptide" evidence="4">
    <location>
        <begin position="1"/>
        <end position="18"/>
    </location>
</feature>
<keyword evidence="6" id="KW-1185">Reference proteome</keyword>
<gene>
    <name evidence="5" type="ORF">ACFO3G_01535</name>
</gene>
<reference evidence="6" key="1">
    <citation type="journal article" date="2019" name="Int. J. Syst. Evol. Microbiol.">
        <title>The Global Catalogue of Microorganisms (GCM) 10K type strain sequencing project: providing services to taxonomists for standard genome sequencing and annotation.</title>
        <authorList>
            <consortium name="The Broad Institute Genomics Platform"/>
            <consortium name="The Broad Institute Genome Sequencing Center for Infectious Disease"/>
            <person name="Wu L."/>
            <person name="Ma J."/>
        </authorList>
    </citation>
    <scope>NUCLEOTIDE SEQUENCE [LARGE SCALE GENOMIC DNA]</scope>
    <source>
        <strain evidence="6">CGMCC 4.7357</strain>
    </source>
</reference>
<comment type="similarity">
    <text evidence="1">Belongs to the Skp family.</text>
</comment>
<proteinExistence type="inferred from homology"/>
<evidence type="ECO:0000256" key="3">
    <source>
        <dbReference type="SAM" id="Coils"/>
    </source>
</evidence>
<evidence type="ECO:0000313" key="5">
    <source>
        <dbReference type="EMBL" id="MFC4665306.1"/>
    </source>
</evidence>
<sequence length="164" mass="18832">MKKFILALLLLIPAVAFSQQKIAVVNTQEIMTQLPDFKAAQKQLEEKGKKYDEDYANMQKEIEKKSQAYIADKDKLNDVLKKTREQEIQDMLARLEQSKQLMAQDMQNEQEKLFAPIQKKIYDALKKVGDENGYAYIMESQIMHYQGPGAIDCTAKVKAKLGLK</sequence>
<dbReference type="InterPro" id="IPR005632">
    <property type="entry name" value="Chaperone_Skp"/>
</dbReference>
<keyword evidence="3" id="KW-0175">Coiled coil</keyword>
<comment type="caution">
    <text evidence="5">The sequence shown here is derived from an EMBL/GenBank/DDBJ whole genome shotgun (WGS) entry which is preliminary data.</text>
</comment>
<evidence type="ECO:0000313" key="6">
    <source>
        <dbReference type="Proteomes" id="UP001596020"/>
    </source>
</evidence>
<evidence type="ECO:0000256" key="4">
    <source>
        <dbReference type="SAM" id="SignalP"/>
    </source>
</evidence>
<accession>A0ABV9K5Q8</accession>
<dbReference type="Pfam" id="PF03938">
    <property type="entry name" value="OmpH"/>
    <property type="match status" value="1"/>
</dbReference>
<dbReference type="Proteomes" id="UP001596020">
    <property type="component" value="Unassembled WGS sequence"/>
</dbReference>
<feature type="chain" id="PRO_5045377626" evidence="4">
    <location>
        <begin position="19"/>
        <end position="164"/>
    </location>
</feature>
<evidence type="ECO:0000256" key="1">
    <source>
        <dbReference type="ARBA" id="ARBA00009091"/>
    </source>
</evidence>
<dbReference type="Gene3D" id="3.30.910.20">
    <property type="entry name" value="Skp domain"/>
    <property type="match status" value="1"/>
</dbReference>